<dbReference type="SUPFAM" id="SSF53448">
    <property type="entry name" value="Nucleotide-diphospho-sugar transferases"/>
    <property type="match status" value="1"/>
</dbReference>
<evidence type="ECO:0000313" key="12">
    <source>
        <dbReference type="Proteomes" id="UP000095280"/>
    </source>
</evidence>
<dbReference type="Pfam" id="PF01704">
    <property type="entry name" value="UDPGP"/>
    <property type="match status" value="1"/>
</dbReference>
<comment type="function">
    <text evidence="7">UTP--glucose-1-phosphate uridylyltransferase catalyzing the conversion of glucose-1-phosphate into UDP-glucose, a crucial precursor for the production of glycogen.</text>
</comment>
<evidence type="ECO:0000256" key="2">
    <source>
        <dbReference type="ARBA" id="ARBA00011823"/>
    </source>
</evidence>
<keyword evidence="9" id="KW-0863">Zinc-finger</keyword>
<keyword evidence="5" id="KW-0808">Transferase</keyword>
<dbReference type="PROSITE" id="PS00028">
    <property type="entry name" value="ZINC_FINGER_C2H2_1"/>
    <property type="match status" value="1"/>
</dbReference>
<reference evidence="13" key="1">
    <citation type="submission" date="2016-11" db="UniProtKB">
        <authorList>
            <consortium name="WormBaseParasite"/>
        </authorList>
    </citation>
    <scope>IDENTIFICATION</scope>
</reference>
<dbReference type="SUPFAM" id="SSF51161">
    <property type="entry name" value="Trimeric LpxA-like enzymes"/>
    <property type="match status" value="1"/>
</dbReference>
<dbReference type="AlphaFoldDB" id="A0A1I8IME8"/>
<dbReference type="PANTHER" id="PTHR43511">
    <property type="match status" value="1"/>
</dbReference>
<comment type="catalytic activity">
    <reaction evidence="8">
        <text>alpha-D-glucose 1-phosphate + UTP + H(+) = UDP-alpha-D-glucose + diphosphate</text>
        <dbReference type="Rhea" id="RHEA:19889"/>
        <dbReference type="ChEBI" id="CHEBI:15378"/>
        <dbReference type="ChEBI" id="CHEBI:33019"/>
        <dbReference type="ChEBI" id="CHEBI:46398"/>
        <dbReference type="ChEBI" id="CHEBI:58601"/>
        <dbReference type="ChEBI" id="CHEBI:58885"/>
        <dbReference type="EC" id="2.7.7.9"/>
    </reaction>
    <physiologicalReaction direction="left-to-right" evidence="8">
        <dbReference type="Rhea" id="RHEA:19890"/>
    </physiologicalReaction>
</comment>
<proteinExistence type="inferred from homology"/>
<organism evidence="12 13">
    <name type="scientific">Macrostomum lignano</name>
    <dbReference type="NCBI Taxonomy" id="282301"/>
    <lineage>
        <taxon>Eukaryota</taxon>
        <taxon>Metazoa</taxon>
        <taxon>Spiralia</taxon>
        <taxon>Lophotrochozoa</taxon>
        <taxon>Platyhelminthes</taxon>
        <taxon>Rhabditophora</taxon>
        <taxon>Macrostomorpha</taxon>
        <taxon>Macrostomida</taxon>
        <taxon>Macrostomidae</taxon>
        <taxon>Macrostomum</taxon>
    </lineage>
</organism>
<name>A0A1I8IME8_9PLAT</name>
<dbReference type="InterPro" id="IPR036236">
    <property type="entry name" value="Znf_C2H2_sf"/>
</dbReference>
<evidence type="ECO:0000256" key="5">
    <source>
        <dbReference type="ARBA" id="ARBA00022679"/>
    </source>
</evidence>
<sequence length="523" mass="59160">MANKVLCLFNDCNESFELNSNCGNLDTSVLEQHLMEVHSLVIDAIDNISELPEYLSYWRKSISSETASQHCFVFRNETDKAEGSQSDPTATTKQEYLFLSYDNPDDAKLRNKLHENRLTRVLELYQKERLSLEKFPCIFCNDVNLSRTKIFEHLAEEHSFWLGEPDNMVFVGELLQRLGDMITNQICLYCEKEFRTRFVLKEHMRKRNHRRIKPDNSSKYAKYFISAYLKPNGFQRIRLSIGADPNSLATPSSSAGSRAASVAASSEDEDSCEEAGETDDTFTSVFVCWSLFGGGVRIIMSTPHTQPAFVPGHRRTPSQDSFKKLTQTDAESVMRLRKFNIFNTNNLWVSLAAVKRNVEQRNMHMEVIVNPKTLDNGARVLQLEEAVGAAIKNFNGAVGVNVPRSRFLPVKTCSDLLLVMSNLYTLHQGRLTLSHKRNFLTVPLVKLGTSFKKVKDFLSRFENIPDCLELDHLTVSGDVTFGKNVVLKGTVIIIANHGERIDIPAGAILENKIVSGNLRILDH</sequence>
<dbReference type="Pfam" id="PF12756">
    <property type="entry name" value="zf-C2H2_2"/>
    <property type="match status" value="1"/>
</dbReference>
<dbReference type="PROSITE" id="PS50157">
    <property type="entry name" value="ZINC_FINGER_C2H2_2"/>
    <property type="match status" value="1"/>
</dbReference>
<evidence type="ECO:0000259" key="11">
    <source>
        <dbReference type="PROSITE" id="PS50157"/>
    </source>
</evidence>
<comment type="subunit">
    <text evidence="2">Homooctamer.</text>
</comment>
<dbReference type="Gene3D" id="2.160.10.10">
    <property type="entry name" value="Hexapeptide repeat proteins"/>
    <property type="match status" value="1"/>
</dbReference>
<dbReference type="InterPro" id="IPR002618">
    <property type="entry name" value="UDPGP_fam"/>
</dbReference>
<evidence type="ECO:0000256" key="7">
    <source>
        <dbReference type="ARBA" id="ARBA00023579"/>
    </source>
</evidence>
<evidence type="ECO:0000256" key="6">
    <source>
        <dbReference type="ARBA" id="ARBA00022695"/>
    </source>
</evidence>
<evidence type="ECO:0000313" key="13">
    <source>
        <dbReference type="WBParaSite" id="maker-uti_cns_0013978-snap-gene-0.2-mRNA-1"/>
    </source>
</evidence>
<dbReference type="InterPro" id="IPR016267">
    <property type="entry name" value="UDPGP_trans"/>
</dbReference>
<dbReference type="SMART" id="SM00355">
    <property type="entry name" value="ZnF_C2H2"/>
    <property type="match status" value="2"/>
</dbReference>
<evidence type="ECO:0000256" key="8">
    <source>
        <dbReference type="ARBA" id="ARBA00047432"/>
    </source>
</evidence>
<dbReference type="InterPro" id="IPR011004">
    <property type="entry name" value="Trimer_LpxA-like_sf"/>
</dbReference>
<dbReference type="EC" id="2.7.7.9" evidence="3"/>
<dbReference type="Proteomes" id="UP000095280">
    <property type="component" value="Unplaced"/>
</dbReference>
<keyword evidence="12" id="KW-1185">Reference proteome</keyword>
<evidence type="ECO:0000256" key="1">
    <source>
        <dbReference type="ARBA" id="ARBA00010401"/>
    </source>
</evidence>
<dbReference type="InterPro" id="IPR041661">
    <property type="entry name" value="ZN622/Rei1/Reh1_Znf-C2H2"/>
</dbReference>
<dbReference type="GO" id="GO:0006011">
    <property type="term" value="P:UDP-alpha-D-glucose metabolic process"/>
    <property type="evidence" value="ECO:0007669"/>
    <property type="project" value="InterPro"/>
</dbReference>
<keyword evidence="6" id="KW-0548">Nucleotidyltransferase</keyword>
<dbReference type="InterPro" id="IPR013087">
    <property type="entry name" value="Znf_C2H2_type"/>
</dbReference>
<dbReference type="FunFam" id="2.160.10.10:FF:000001">
    <property type="entry name" value="UTP--glucose-1-phosphate uridylyltransferase"/>
    <property type="match status" value="1"/>
</dbReference>
<dbReference type="SUPFAM" id="SSF57667">
    <property type="entry name" value="beta-beta-alpha zinc fingers"/>
    <property type="match status" value="1"/>
</dbReference>
<dbReference type="GO" id="GO:0008270">
    <property type="term" value="F:zinc ion binding"/>
    <property type="evidence" value="ECO:0007669"/>
    <property type="project" value="UniProtKB-KW"/>
</dbReference>
<keyword evidence="9" id="KW-0862">Zinc</keyword>
<dbReference type="WBParaSite" id="maker-uti_cns_0013978-snap-gene-0.2-mRNA-1">
    <property type="protein sequence ID" value="maker-uti_cns_0013978-snap-gene-0.2-mRNA-1"/>
    <property type="gene ID" value="maker-uti_cns_0013978-snap-gene-0.2"/>
</dbReference>
<feature type="domain" description="C2H2-type" evidence="11">
    <location>
        <begin position="185"/>
        <end position="214"/>
    </location>
</feature>
<feature type="compositionally biased region" description="Acidic residues" evidence="10">
    <location>
        <begin position="266"/>
        <end position="277"/>
    </location>
</feature>
<evidence type="ECO:0000256" key="9">
    <source>
        <dbReference type="PROSITE-ProRule" id="PRU00042"/>
    </source>
</evidence>
<evidence type="ECO:0000256" key="10">
    <source>
        <dbReference type="SAM" id="MobiDB-lite"/>
    </source>
</evidence>
<dbReference type="InterPro" id="IPR029044">
    <property type="entry name" value="Nucleotide-diphossugar_trans"/>
</dbReference>
<dbReference type="Gene3D" id="3.90.550.10">
    <property type="entry name" value="Spore Coat Polysaccharide Biosynthesis Protein SpsA, Chain A"/>
    <property type="match status" value="1"/>
</dbReference>
<evidence type="ECO:0000256" key="4">
    <source>
        <dbReference type="ARBA" id="ARBA00019048"/>
    </source>
</evidence>
<protein>
    <recommendedName>
        <fullName evidence="4">UTP--glucose-1-phosphate uridylyltransferase</fullName>
        <ecNumber evidence="3">2.7.7.9</ecNumber>
    </recommendedName>
</protein>
<comment type="similarity">
    <text evidence="1">Belongs to the UDPGP type 1 family.</text>
</comment>
<evidence type="ECO:0000256" key="3">
    <source>
        <dbReference type="ARBA" id="ARBA00012415"/>
    </source>
</evidence>
<keyword evidence="9" id="KW-0479">Metal-binding</keyword>
<dbReference type="UniPathway" id="UPA00164"/>
<dbReference type="GO" id="GO:0003983">
    <property type="term" value="F:UTP:glucose-1-phosphate uridylyltransferase activity"/>
    <property type="evidence" value="ECO:0007669"/>
    <property type="project" value="UniProtKB-EC"/>
</dbReference>
<feature type="region of interest" description="Disordered" evidence="10">
    <location>
        <begin position="248"/>
        <end position="277"/>
    </location>
</feature>
<accession>A0A1I8IME8</accession>
<feature type="compositionally biased region" description="Low complexity" evidence="10">
    <location>
        <begin position="252"/>
        <end position="265"/>
    </location>
</feature>
<dbReference type="GO" id="GO:0005978">
    <property type="term" value="P:glycogen biosynthetic process"/>
    <property type="evidence" value="ECO:0007669"/>
    <property type="project" value="UniProtKB-UniPathway"/>
</dbReference>